<gene>
    <name evidence="2" type="ORF">SAMN05660991_03959</name>
</gene>
<evidence type="ECO:0000256" key="1">
    <source>
        <dbReference type="SAM" id="Phobius"/>
    </source>
</evidence>
<dbReference type="RefSeq" id="WP_091947694.1">
    <property type="nucleotide sequence ID" value="NZ_FOEE01000015.1"/>
</dbReference>
<protein>
    <recommendedName>
        <fullName evidence="4">Chain length determinant protein</fullName>
    </recommendedName>
</protein>
<evidence type="ECO:0000313" key="2">
    <source>
        <dbReference type="EMBL" id="SEP21370.1"/>
    </source>
</evidence>
<feature type="transmembrane region" description="Helical" evidence="1">
    <location>
        <begin position="28"/>
        <end position="49"/>
    </location>
</feature>
<dbReference type="AlphaFoldDB" id="A0A1H8W190"/>
<dbReference type="EMBL" id="FOEE01000015">
    <property type="protein sequence ID" value="SEP21370.1"/>
    <property type="molecule type" value="Genomic_DNA"/>
</dbReference>
<evidence type="ECO:0000313" key="3">
    <source>
        <dbReference type="Proteomes" id="UP000198960"/>
    </source>
</evidence>
<dbReference type="InterPro" id="IPR050445">
    <property type="entry name" value="Bact_polysacc_biosynth/exp"/>
</dbReference>
<keyword evidence="3" id="KW-1185">Reference proteome</keyword>
<sequence length="302" mass="31239">MALPARPEPPHAPPSLVVARPASRTRRAAAVVALATLLGAAAIVAGTTISGPSYSSESQLLWDPSATQFLGLTPSDDPNSLERAVTDQRDVVTSDQIVDAAGDTLGLEGDVVRDAITVDVETGSSRLTITATADDAETAFRIADAVTTAYVQYVQRAGAEALVAQAAVLQPSIERLQGRWDELRQSLDGLTNQLGGLNINSAQYGAVQAQATQVGAELADAATRLADLRAQQESLTAGAEVYPGQAVPLRSPVEPTEPSSLSLPTAAALGAALGFLLGVCIVVLLHKRHTRLQPAGTSRSPA</sequence>
<dbReference type="STRING" id="673521.SAMN05660991_03959"/>
<dbReference type="PANTHER" id="PTHR32309">
    <property type="entry name" value="TYROSINE-PROTEIN KINASE"/>
    <property type="match status" value="1"/>
</dbReference>
<dbReference type="OrthoDB" id="9860772at2"/>
<dbReference type="PANTHER" id="PTHR32309:SF31">
    <property type="entry name" value="CAPSULAR EXOPOLYSACCHARIDE FAMILY"/>
    <property type="match status" value="1"/>
</dbReference>
<proteinExistence type="predicted"/>
<evidence type="ECO:0008006" key="4">
    <source>
        <dbReference type="Google" id="ProtNLM"/>
    </source>
</evidence>
<name>A0A1H8W190_9ACTN</name>
<accession>A0A1H8W190</accession>
<organism evidence="2 3">
    <name type="scientific">Trujillonella endophytica</name>
    <dbReference type="NCBI Taxonomy" id="673521"/>
    <lineage>
        <taxon>Bacteria</taxon>
        <taxon>Bacillati</taxon>
        <taxon>Actinomycetota</taxon>
        <taxon>Actinomycetes</taxon>
        <taxon>Geodermatophilales</taxon>
        <taxon>Geodermatophilaceae</taxon>
        <taxon>Trujillonella</taxon>
    </lineage>
</organism>
<keyword evidence="1" id="KW-0472">Membrane</keyword>
<feature type="transmembrane region" description="Helical" evidence="1">
    <location>
        <begin position="261"/>
        <end position="285"/>
    </location>
</feature>
<keyword evidence="1" id="KW-1133">Transmembrane helix</keyword>
<reference evidence="3" key="1">
    <citation type="submission" date="2016-10" db="EMBL/GenBank/DDBJ databases">
        <authorList>
            <person name="Varghese N."/>
            <person name="Submissions S."/>
        </authorList>
    </citation>
    <scope>NUCLEOTIDE SEQUENCE [LARGE SCALE GENOMIC DNA]</scope>
    <source>
        <strain evidence="3">DSM 45413</strain>
    </source>
</reference>
<keyword evidence="1" id="KW-0812">Transmembrane</keyword>
<dbReference type="Proteomes" id="UP000198960">
    <property type="component" value="Unassembled WGS sequence"/>
</dbReference>